<name>A0ABQ4NJ76_9RHOB</name>
<proteinExistence type="predicted"/>
<evidence type="ECO:0000259" key="2">
    <source>
        <dbReference type="PROSITE" id="PS50830"/>
    </source>
</evidence>
<feature type="signal peptide" evidence="1">
    <location>
        <begin position="1"/>
        <end position="18"/>
    </location>
</feature>
<dbReference type="Proteomes" id="UP000786693">
    <property type="component" value="Unassembled WGS sequence"/>
</dbReference>
<comment type="caution">
    <text evidence="3">The sequence shown here is derived from an EMBL/GenBank/DDBJ whole genome shotgun (WGS) entry which is preliminary data.</text>
</comment>
<organism evidence="3 4">
    <name type="scientific">Jannaschia pagri</name>
    <dbReference type="NCBI Taxonomy" id="2829797"/>
    <lineage>
        <taxon>Bacteria</taxon>
        <taxon>Pseudomonadati</taxon>
        <taxon>Pseudomonadota</taxon>
        <taxon>Alphaproteobacteria</taxon>
        <taxon>Rhodobacterales</taxon>
        <taxon>Roseobacteraceae</taxon>
        <taxon>Jannaschia</taxon>
    </lineage>
</organism>
<protein>
    <submittedName>
        <fullName evidence="3">Succinoglycan biosynthesis protein</fullName>
    </submittedName>
</protein>
<feature type="domain" description="TNase-like" evidence="2">
    <location>
        <begin position="18"/>
        <end position="142"/>
    </location>
</feature>
<dbReference type="RefSeq" id="WP_220747922.1">
    <property type="nucleotide sequence ID" value="NZ_BPFH01000002.1"/>
</dbReference>
<dbReference type="PROSITE" id="PS50830">
    <property type="entry name" value="TNASE_3"/>
    <property type="match status" value="1"/>
</dbReference>
<feature type="chain" id="PRO_5045434796" evidence="1">
    <location>
        <begin position="19"/>
        <end position="215"/>
    </location>
</feature>
<dbReference type="SMART" id="SM00318">
    <property type="entry name" value="SNc"/>
    <property type="match status" value="1"/>
</dbReference>
<dbReference type="InterPro" id="IPR035437">
    <property type="entry name" value="SNase_OB-fold_sf"/>
</dbReference>
<accession>A0ABQ4NJ76</accession>
<dbReference type="Pfam" id="PF00565">
    <property type="entry name" value="SNase"/>
    <property type="match status" value="1"/>
</dbReference>
<keyword evidence="1" id="KW-0732">Signal</keyword>
<evidence type="ECO:0000313" key="3">
    <source>
        <dbReference type="EMBL" id="GIT94381.1"/>
    </source>
</evidence>
<evidence type="ECO:0000313" key="4">
    <source>
        <dbReference type="Proteomes" id="UP000786693"/>
    </source>
</evidence>
<sequence length="215" mass="23463">MFKLCSLLLCLLALPVGAQTVTGMVRVIDGDTIDIGADRTIRLLGIDAAEGAQTCRGPSGQSLPCGRMATNAARDLYQGRLAQCEVRTLDRYGRALGVCTVDGVTINADLVARGWARTYREDRSYAPEQAKAKAARRGLWAYDMQDPALWRAGQRRSGAAPRGCAIKGNISANGRIFHVPGSRYYGDTRINTARGERWFCSDAEALAAGWRRPRR</sequence>
<dbReference type="PANTHER" id="PTHR12302:SF26">
    <property type="entry name" value="BLR1266 PROTEIN"/>
    <property type="match status" value="1"/>
</dbReference>
<dbReference type="SUPFAM" id="SSF50199">
    <property type="entry name" value="Staphylococcal nuclease"/>
    <property type="match status" value="1"/>
</dbReference>
<evidence type="ECO:0000256" key="1">
    <source>
        <dbReference type="SAM" id="SignalP"/>
    </source>
</evidence>
<dbReference type="EMBL" id="BPFH01000002">
    <property type="protein sequence ID" value="GIT94381.1"/>
    <property type="molecule type" value="Genomic_DNA"/>
</dbReference>
<gene>
    <name evidence="3" type="primary">exoI</name>
    <name evidence="3" type="ORF">JANAI62_10040</name>
</gene>
<reference evidence="3 4" key="1">
    <citation type="submission" date="2021-05" db="EMBL/GenBank/DDBJ databases">
        <title>Bacteria Genome sequencing.</title>
        <authorList>
            <person name="Takabe Y."/>
            <person name="Nakajima Y."/>
            <person name="Suzuki S."/>
            <person name="Shiozaki T."/>
        </authorList>
    </citation>
    <scope>NUCLEOTIDE SEQUENCE [LARGE SCALE GENOMIC DNA]</scope>
    <source>
        <strain evidence="3 4">AI_62</strain>
    </source>
</reference>
<keyword evidence="4" id="KW-1185">Reference proteome</keyword>
<dbReference type="Gene3D" id="2.40.50.90">
    <property type="match status" value="1"/>
</dbReference>
<dbReference type="InterPro" id="IPR016071">
    <property type="entry name" value="Staphylococal_nuclease_OB-fold"/>
</dbReference>
<dbReference type="PANTHER" id="PTHR12302">
    <property type="entry name" value="EBNA2 BINDING PROTEIN P100"/>
    <property type="match status" value="1"/>
</dbReference>